<accession>D3PBB4</accession>
<dbReference type="STRING" id="639282.DEFDS_0393"/>
<dbReference type="HOGENOM" id="CLU_1892769_0_0_0"/>
<protein>
    <submittedName>
        <fullName evidence="1">Uncharacterized protein</fullName>
    </submittedName>
</protein>
<dbReference type="EMBL" id="AP011529">
    <property type="protein sequence ID" value="BAI79887.1"/>
    <property type="molecule type" value="Genomic_DNA"/>
</dbReference>
<keyword evidence="2" id="KW-1185">Reference proteome</keyword>
<evidence type="ECO:0000313" key="2">
    <source>
        <dbReference type="Proteomes" id="UP000001520"/>
    </source>
</evidence>
<name>D3PBB4_DEFDS</name>
<sequence length="134" mass="16596">MDLIEKIYEVFDKERKLEEDKKILKDKYDELFKEKVKIAFELYSEFIKNNPIFDKNAKYYKLYIDSGYFIVEELMFNHKFNDFVDFKHKSEHRQHILVNLHLNIKEDEYENDSVIIDEKQFNRLAKQYKVIIRE</sequence>
<dbReference type="RefSeq" id="WP_013007135.1">
    <property type="nucleotide sequence ID" value="NC_013939.1"/>
</dbReference>
<organism evidence="1 2">
    <name type="scientific">Deferribacter desulfuricans (strain DSM 14783 / JCM 11476 / NBRC 101012 / SSM1)</name>
    <dbReference type="NCBI Taxonomy" id="639282"/>
    <lineage>
        <taxon>Bacteria</taxon>
        <taxon>Pseudomonadati</taxon>
        <taxon>Deferribacterota</taxon>
        <taxon>Deferribacteres</taxon>
        <taxon>Deferribacterales</taxon>
        <taxon>Deferribacteraceae</taxon>
        <taxon>Deferribacter</taxon>
    </lineage>
</organism>
<proteinExistence type="predicted"/>
<reference evidence="1 2" key="1">
    <citation type="journal article" date="2010" name="DNA Res.">
        <title>Bacterial lifestyle in a deep-sea hydrothermal vent chimney revealed by the genome sequence of the thermophilic bacterium Deferribacter desulfuricans SSM1.</title>
        <authorList>
            <person name="Takaki Y."/>
            <person name="Shimamura S."/>
            <person name="Nakagawa S."/>
            <person name="Fukuhara Y."/>
            <person name="Horikawa H."/>
            <person name="Ankai A."/>
            <person name="Harada T."/>
            <person name="Hosoyama A."/>
            <person name="Oguchi A."/>
            <person name="Fukui S."/>
            <person name="Fujita N."/>
            <person name="Takami H."/>
            <person name="Takai K."/>
        </authorList>
    </citation>
    <scope>NUCLEOTIDE SEQUENCE [LARGE SCALE GENOMIC DNA]</scope>
    <source>
        <strain evidence="2">DSM 14783 / JCM 11476 / NBRC 101012 / SSM1</strain>
    </source>
</reference>
<evidence type="ECO:0000313" key="1">
    <source>
        <dbReference type="EMBL" id="BAI79887.1"/>
    </source>
</evidence>
<dbReference type="Proteomes" id="UP000001520">
    <property type="component" value="Chromosome"/>
</dbReference>
<dbReference type="KEGG" id="ddf:DEFDS_0393"/>
<dbReference type="AlphaFoldDB" id="D3PBB4"/>
<gene>
    <name evidence="1" type="ordered locus">DEFDS_0393</name>
</gene>